<dbReference type="InterPro" id="IPR036259">
    <property type="entry name" value="MFS_trans_sf"/>
</dbReference>
<reference evidence="2" key="2">
    <citation type="submission" date="2020-09" db="EMBL/GenBank/DDBJ databases">
        <authorList>
            <person name="Sun Q."/>
            <person name="Ohkuma M."/>
        </authorList>
    </citation>
    <scope>NUCLEOTIDE SEQUENCE</scope>
    <source>
        <strain evidence="2">JCM 19831</strain>
    </source>
</reference>
<reference evidence="2" key="1">
    <citation type="journal article" date="2014" name="Int. J. Syst. Evol. Microbiol.">
        <title>Complete genome sequence of Corynebacterium casei LMG S-19264T (=DSM 44701T), isolated from a smear-ripened cheese.</title>
        <authorList>
            <consortium name="US DOE Joint Genome Institute (JGI-PGF)"/>
            <person name="Walter F."/>
            <person name="Albersmeier A."/>
            <person name="Kalinowski J."/>
            <person name="Ruckert C."/>
        </authorList>
    </citation>
    <scope>NUCLEOTIDE SEQUENCE</scope>
    <source>
        <strain evidence="2">JCM 19831</strain>
    </source>
</reference>
<evidence type="ECO:0000256" key="1">
    <source>
        <dbReference type="SAM" id="Phobius"/>
    </source>
</evidence>
<gene>
    <name evidence="2" type="primary">nimT</name>
    <name evidence="2" type="ORF">GCM10007977_044970</name>
</gene>
<organism evidence="2 3">
    <name type="scientific">Dactylosporangium sucinum</name>
    <dbReference type="NCBI Taxonomy" id="1424081"/>
    <lineage>
        <taxon>Bacteria</taxon>
        <taxon>Bacillati</taxon>
        <taxon>Actinomycetota</taxon>
        <taxon>Actinomycetes</taxon>
        <taxon>Micromonosporales</taxon>
        <taxon>Micromonosporaceae</taxon>
        <taxon>Dactylosporangium</taxon>
    </lineage>
</organism>
<dbReference type="AlphaFoldDB" id="A0A917TUT8"/>
<feature type="transmembrane region" description="Helical" evidence="1">
    <location>
        <begin position="157"/>
        <end position="175"/>
    </location>
</feature>
<feature type="transmembrane region" description="Helical" evidence="1">
    <location>
        <begin position="70"/>
        <end position="87"/>
    </location>
</feature>
<feature type="transmembrane region" description="Helical" evidence="1">
    <location>
        <begin position="262"/>
        <end position="281"/>
    </location>
</feature>
<feature type="transmembrane region" description="Helical" evidence="1">
    <location>
        <begin position="93"/>
        <end position="113"/>
    </location>
</feature>
<keyword evidence="1" id="KW-1133">Transmembrane helix</keyword>
<dbReference type="PANTHER" id="PTHR23523">
    <property type="match status" value="1"/>
</dbReference>
<dbReference type="SUPFAM" id="SSF103473">
    <property type="entry name" value="MFS general substrate transporter"/>
    <property type="match status" value="1"/>
</dbReference>
<sequence>MRRLLLGVLLIGAVGRAPLTSVGPLVSDIRADLGLSSAAAGLLTTLPLLAFAVFSLVAPLVAGRAGLERSLGIALLLLAGGIAVRSLPAQLWIGTVAVGAAIACFNVLLPSVVKRDFPDRVAPVTGGYSATQSVVAAVASGTAVPLAAALAGWRWALASWALLVVVALVVWAPSVRSAEPGASGAARAPLPWRSVLAWQVTLFMGTQSLAFYVLITWLPTIERDHGIAPAVAGWHLFGYLAAAVAANLIVPLFMRARSDQRLVGLGCAACIGAGLAGLQWLPWNPWWALAAVLVAGFGAGMAIVVCLSLFSLRTTDARQAAALSAMAQSTGYLLAAGGPVLVGALRDAAGSWTVPVVVLCGLTAAMALFAWLSGRARTVA</sequence>
<dbReference type="PANTHER" id="PTHR23523:SF2">
    <property type="entry name" value="2-NITROIMIDAZOLE TRANSPORTER"/>
    <property type="match status" value="1"/>
</dbReference>
<dbReference type="RefSeq" id="WP_229835736.1">
    <property type="nucleotide sequence ID" value="NZ_BMPI01000021.1"/>
</dbReference>
<feature type="transmembrane region" description="Helical" evidence="1">
    <location>
        <begin position="287"/>
        <end position="310"/>
    </location>
</feature>
<keyword evidence="3" id="KW-1185">Reference proteome</keyword>
<keyword evidence="1" id="KW-0812">Transmembrane</keyword>
<accession>A0A917TUT8</accession>
<dbReference type="InterPro" id="IPR011701">
    <property type="entry name" value="MFS"/>
</dbReference>
<feature type="transmembrane region" description="Helical" evidence="1">
    <location>
        <begin position="352"/>
        <end position="372"/>
    </location>
</feature>
<dbReference type="InterPro" id="IPR052524">
    <property type="entry name" value="MFS_Cyanate_Porter"/>
</dbReference>
<feature type="transmembrane region" description="Helical" evidence="1">
    <location>
        <begin position="40"/>
        <end position="63"/>
    </location>
</feature>
<dbReference type="Proteomes" id="UP000642070">
    <property type="component" value="Unassembled WGS sequence"/>
</dbReference>
<dbReference type="Pfam" id="PF07690">
    <property type="entry name" value="MFS_1"/>
    <property type="match status" value="1"/>
</dbReference>
<keyword evidence="1" id="KW-0472">Membrane</keyword>
<feature type="transmembrane region" description="Helical" evidence="1">
    <location>
        <begin position="134"/>
        <end position="151"/>
    </location>
</feature>
<comment type="caution">
    <text evidence="2">The sequence shown here is derived from an EMBL/GenBank/DDBJ whole genome shotgun (WGS) entry which is preliminary data.</text>
</comment>
<dbReference type="Gene3D" id="1.20.1250.20">
    <property type="entry name" value="MFS general substrate transporter like domains"/>
    <property type="match status" value="2"/>
</dbReference>
<dbReference type="EMBL" id="BMPI01000021">
    <property type="protein sequence ID" value="GGM38514.1"/>
    <property type="molecule type" value="Genomic_DNA"/>
</dbReference>
<name>A0A917TUT8_9ACTN</name>
<dbReference type="GO" id="GO:0022857">
    <property type="term" value="F:transmembrane transporter activity"/>
    <property type="evidence" value="ECO:0007669"/>
    <property type="project" value="InterPro"/>
</dbReference>
<feature type="transmembrane region" description="Helical" evidence="1">
    <location>
        <begin position="195"/>
        <end position="215"/>
    </location>
</feature>
<proteinExistence type="predicted"/>
<protein>
    <submittedName>
        <fullName evidence="2">2-nitroimidazole transporter</fullName>
    </submittedName>
</protein>
<evidence type="ECO:0000313" key="2">
    <source>
        <dbReference type="EMBL" id="GGM38514.1"/>
    </source>
</evidence>
<feature type="transmembrane region" description="Helical" evidence="1">
    <location>
        <begin position="227"/>
        <end position="250"/>
    </location>
</feature>
<evidence type="ECO:0000313" key="3">
    <source>
        <dbReference type="Proteomes" id="UP000642070"/>
    </source>
</evidence>
<feature type="transmembrane region" description="Helical" evidence="1">
    <location>
        <begin position="322"/>
        <end position="346"/>
    </location>
</feature>